<dbReference type="Proteomes" id="UP000070366">
    <property type="component" value="Unassembled WGS sequence"/>
</dbReference>
<dbReference type="GO" id="GO:0004519">
    <property type="term" value="F:endonuclease activity"/>
    <property type="evidence" value="ECO:0007669"/>
    <property type="project" value="UniProtKB-KW"/>
</dbReference>
<evidence type="ECO:0000256" key="3">
    <source>
        <dbReference type="ARBA" id="ARBA00022763"/>
    </source>
</evidence>
<evidence type="ECO:0000259" key="7">
    <source>
        <dbReference type="SMART" id="SM00507"/>
    </source>
</evidence>
<dbReference type="Gene3D" id="1.10.30.50">
    <property type="match status" value="1"/>
</dbReference>
<dbReference type="InterPro" id="IPR003615">
    <property type="entry name" value="HNH_nuc"/>
</dbReference>
<dbReference type="InterPro" id="IPR011335">
    <property type="entry name" value="Restrct_endonuc-II-like"/>
</dbReference>
<proteinExistence type="inferred from homology"/>
<dbReference type="CDD" id="cd00221">
    <property type="entry name" value="Vsr"/>
    <property type="match status" value="1"/>
</dbReference>
<dbReference type="GO" id="GO:0016787">
    <property type="term" value="F:hydrolase activity"/>
    <property type="evidence" value="ECO:0007669"/>
    <property type="project" value="UniProtKB-KW"/>
</dbReference>
<dbReference type="GO" id="GO:0008270">
    <property type="term" value="F:zinc ion binding"/>
    <property type="evidence" value="ECO:0007669"/>
    <property type="project" value="InterPro"/>
</dbReference>
<accession>A0A136Q513</accession>
<evidence type="ECO:0000256" key="1">
    <source>
        <dbReference type="ARBA" id="ARBA00022722"/>
    </source>
</evidence>
<keyword evidence="2 8" id="KW-0255">Endonuclease</keyword>
<evidence type="ECO:0000256" key="4">
    <source>
        <dbReference type="ARBA" id="ARBA00022801"/>
    </source>
</evidence>
<sequence>MTDVFDPIKRSQIMAHVRTKNTAPEVKLRSILHRNGFRFRLNRKDLPGKPDIVLPKYKAVIFVHGCFWHGHACPRGQRPQTNMEFWNKKINKNIERDKSDIIRLRELGWRALVIWECELKKQNQNALVLRLKNFLAGKNNEKESDDMARRSRPNDIPEKLRQSLIELLTNFSEELKKSNLRSKVVALVPAFHTLRDLGSSLIPKSQAISARDRIISYLKQYPRTVIDGDELMVVSGINEWARRVRELRVQFGWWIYSGVTFNQMAQNSDDVASFKEMGVDPSKVRPDQYVLMRTEQDRDAAHRWNVLNEIRKKKIAVKDKIIEYLRKNVGVQVTGEELNYLAGDTKEWARRIRELRTEEGWPIVTKNTGRSDLPVGVYLLEEDRQAYEHDRKIPDPVRVAVLERDHFKCVECGWDRTMISREDPRKMLELHHKQYHKNGGDNTKENLITLCNVCHDDVHRHS</sequence>
<keyword evidence="5" id="KW-0234">DNA repair</keyword>
<comment type="similarity">
    <text evidence="6">Belongs to the Vsr family.</text>
</comment>
<evidence type="ECO:0000313" key="8">
    <source>
        <dbReference type="EMBL" id="KXK65763.1"/>
    </source>
</evidence>
<dbReference type="RefSeq" id="WP_082771082.1">
    <property type="nucleotide sequence ID" value="NZ_CABMOF010000004.1"/>
</dbReference>
<comment type="caution">
    <text evidence="8">The sequence shown here is derived from an EMBL/GenBank/DDBJ whole genome shotgun (WGS) entry which is preliminary data.</text>
</comment>
<keyword evidence="3" id="KW-0227">DNA damage</keyword>
<gene>
    <name evidence="8" type="ORF">HMPREF3293_01366</name>
</gene>
<dbReference type="PATRIC" id="fig|626937.4.peg.1349"/>
<keyword evidence="9" id="KW-1185">Reference proteome</keyword>
<dbReference type="STRING" id="626937.HMPREF3293_01366"/>
<dbReference type="Pfam" id="PF01844">
    <property type="entry name" value="HNH"/>
    <property type="match status" value="1"/>
</dbReference>
<dbReference type="NCBIfam" id="TIGR00632">
    <property type="entry name" value="vsr"/>
    <property type="match status" value="1"/>
</dbReference>
<feature type="domain" description="HNH nuclease" evidence="7">
    <location>
        <begin position="396"/>
        <end position="456"/>
    </location>
</feature>
<dbReference type="CDD" id="cd00085">
    <property type="entry name" value="HNHc"/>
    <property type="match status" value="1"/>
</dbReference>
<dbReference type="AlphaFoldDB" id="A0A136Q513"/>
<dbReference type="SMART" id="SM00507">
    <property type="entry name" value="HNHc"/>
    <property type="match status" value="1"/>
</dbReference>
<dbReference type="InterPro" id="IPR002711">
    <property type="entry name" value="HNH"/>
</dbReference>
<evidence type="ECO:0000256" key="6">
    <source>
        <dbReference type="ARBA" id="ARBA00029466"/>
    </source>
</evidence>
<dbReference type="SUPFAM" id="SSF52980">
    <property type="entry name" value="Restriction endonuclease-like"/>
    <property type="match status" value="1"/>
</dbReference>
<evidence type="ECO:0000256" key="2">
    <source>
        <dbReference type="ARBA" id="ARBA00022759"/>
    </source>
</evidence>
<dbReference type="InterPro" id="IPR004603">
    <property type="entry name" value="DNA_mismatch_endonuc_vsr"/>
</dbReference>
<evidence type="ECO:0000313" key="9">
    <source>
        <dbReference type="Proteomes" id="UP000070366"/>
    </source>
</evidence>
<name>A0A136Q513_9FIRM</name>
<dbReference type="Pfam" id="PF03852">
    <property type="entry name" value="Vsr"/>
    <property type="match status" value="1"/>
</dbReference>
<reference evidence="8 9" key="1">
    <citation type="submission" date="2016-02" db="EMBL/GenBank/DDBJ databases">
        <authorList>
            <person name="Wen L."/>
            <person name="He K."/>
            <person name="Yang H."/>
        </authorList>
    </citation>
    <scope>NUCLEOTIDE SEQUENCE [LARGE SCALE GENOMIC DNA]</scope>
    <source>
        <strain evidence="8 9">DSM 22607</strain>
    </source>
</reference>
<protein>
    <submittedName>
        <fullName evidence="8">DNA mismatch endonuclease Vsr</fullName>
    </submittedName>
</protein>
<dbReference type="Gene3D" id="3.40.960.10">
    <property type="entry name" value="VSR Endonuclease"/>
    <property type="match status" value="1"/>
</dbReference>
<dbReference type="GO" id="GO:0006298">
    <property type="term" value="P:mismatch repair"/>
    <property type="evidence" value="ECO:0007669"/>
    <property type="project" value="InterPro"/>
</dbReference>
<organism evidence="8 9">
    <name type="scientific">Christensenella minuta</name>
    <dbReference type="NCBI Taxonomy" id="626937"/>
    <lineage>
        <taxon>Bacteria</taxon>
        <taxon>Bacillati</taxon>
        <taxon>Bacillota</taxon>
        <taxon>Clostridia</taxon>
        <taxon>Christensenellales</taxon>
        <taxon>Christensenellaceae</taxon>
        <taxon>Christensenella</taxon>
    </lineage>
</organism>
<evidence type="ECO:0000256" key="5">
    <source>
        <dbReference type="ARBA" id="ARBA00023204"/>
    </source>
</evidence>
<dbReference type="EMBL" id="LSZW01000056">
    <property type="protein sequence ID" value="KXK65763.1"/>
    <property type="molecule type" value="Genomic_DNA"/>
</dbReference>
<keyword evidence="4" id="KW-0378">Hydrolase</keyword>
<dbReference type="GO" id="GO:0003676">
    <property type="term" value="F:nucleic acid binding"/>
    <property type="evidence" value="ECO:0007669"/>
    <property type="project" value="InterPro"/>
</dbReference>
<keyword evidence="1" id="KW-0540">Nuclease</keyword>